<comment type="caution">
    <text evidence="1">The sequence shown here is derived from an EMBL/GenBank/DDBJ whole genome shotgun (WGS) entry which is preliminary data.</text>
</comment>
<organism evidence="1 2">
    <name type="scientific">Cuscuta europaea</name>
    <name type="common">European dodder</name>
    <dbReference type="NCBI Taxonomy" id="41803"/>
    <lineage>
        <taxon>Eukaryota</taxon>
        <taxon>Viridiplantae</taxon>
        <taxon>Streptophyta</taxon>
        <taxon>Embryophyta</taxon>
        <taxon>Tracheophyta</taxon>
        <taxon>Spermatophyta</taxon>
        <taxon>Magnoliopsida</taxon>
        <taxon>eudicotyledons</taxon>
        <taxon>Gunneridae</taxon>
        <taxon>Pentapetalae</taxon>
        <taxon>asterids</taxon>
        <taxon>lamiids</taxon>
        <taxon>Solanales</taxon>
        <taxon>Convolvulaceae</taxon>
        <taxon>Cuscuteae</taxon>
        <taxon>Cuscuta</taxon>
        <taxon>Cuscuta subgen. Cuscuta</taxon>
    </lineage>
</organism>
<feature type="non-terminal residue" evidence="1">
    <location>
        <position position="12"/>
    </location>
</feature>
<evidence type="ECO:0000313" key="1">
    <source>
        <dbReference type="EMBL" id="CAH9105727.1"/>
    </source>
</evidence>
<dbReference type="EMBL" id="CAMAPE010000048">
    <property type="protein sequence ID" value="CAH9105727.1"/>
    <property type="molecule type" value="Genomic_DNA"/>
</dbReference>
<proteinExistence type="predicted"/>
<protein>
    <submittedName>
        <fullName evidence="1">Uncharacterized protein</fullName>
    </submittedName>
</protein>
<evidence type="ECO:0000313" key="2">
    <source>
        <dbReference type="Proteomes" id="UP001152484"/>
    </source>
</evidence>
<dbReference type="Proteomes" id="UP001152484">
    <property type="component" value="Unassembled WGS sequence"/>
</dbReference>
<sequence>MVHLPIHLALEA</sequence>
<name>A0A9P0ZMJ7_CUSEU</name>
<keyword evidence="2" id="KW-1185">Reference proteome</keyword>
<accession>A0A9P0ZMJ7</accession>
<reference evidence="1" key="1">
    <citation type="submission" date="2022-07" db="EMBL/GenBank/DDBJ databases">
        <authorList>
            <person name="Macas J."/>
            <person name="Novak P."/>
            <person name="Neumann P."/>
        </authorList>
    </citation>
    <scope>NUCLEOTIDE SEQUENCE</scope>
</reference>
<gene>
    <name evidence="1" type="ORF">CEURO_LOCUS17030</name>
</gene>